<dbReference type="PANTHER" id="PTHR11079">
    <property type="entry name" value="CYTOSINE DEAMINASE FAMILY MEMBER"/>
    <property type="match status" value="1"/>
</dbReference>
<protein>
    <submittedName>
        <fullName evidence="2">Cytidine and deoxycytidylate deaminase zinc-binding region</fullName>
    </submittedName>
</protein>
<dbReference type="PANTHER" id="PTHR11079:SF162">
    <property type="entry name" value="RIBOFLAVIN BIOSYNTHESIS PROTEIN PYRD, CHLOROPLASTIC"/>
    <property type="match status" value="1"/>
</dbReference>
<organism evidence="2 3">
    <name type="scientific">candidate division CPR1 bacterium GW2011_GWA2_42_17</name>
    <dbReference type="NCBI Taxonomy" id="1618341"/>
    <lineage>
        <taxon>Bacteria</taxon>
        <taxon>candidate division CPR1</taxon>
    </lineage>
</organism>
<sequence>MNDKKYLQLAIEQAKKSVDEGGFPAGAIIVKDGKIIAKGISVGFKNNDPTGHAETSAIRTACQNLKTRDLSGAVLYGSLECCNMCFSVAYWAGISKIVYACRKTPEMVEKFYYEGTTDNKLINKSNNKKTELVFIPDFEKEAIALVKSWEEKQK</sequence>
<name>A0A0G1BBF6_9BACT</name>
<dbReference type="Pfam" id="PF00383">
    <property type="entry name" value="dCMP_cyt_deam_1"/>
    <property type="match status" value="1"/>
</dbReference>
<gene>
    <name evidence="2" type="ORF">UV05_C0025G0008</name>
</gene>
<reference evidence="2 3" key="1">
    <citation type="journal article" date="2015" name="Nature">
        <title>rRNA introns, odd ribosomes, and small enigmatic genomes across a large radiation of phyla.</title>
        <authorList>
            <person name="Brown C.T."/>
            <person name="Hug L.A."/>
            <person name="Thomas B.C."/>
            <person name="Sharon I."/>
            <person name="Castelle C.J."/>
            <person name="Singh A."/>
            <person name="Wilkins M.J."/>
            <person name="Williams K.H."/>
            <person name="Banfield J.F."/>
        </authorList>
    </citation>
    <scope>NUCLEOTIDE SEQUENCE [LARGE SCALE GENOMIC DNA]</scope>
</reference>
<dbReference type="PROSITE" id="PS51747">
    <property type="entry name" value="CYT_DCMP_DEAMINASES_2"/>
    <property type="match status" value="1"/>
</dbReference>
<proteinExistence type="predicted"/>
<dbReference type="AlphaFoldDB" id="A0A0G1BBF6"/>
<dbReference type="Proteomes" id="UP000034875">
    <property type="component" value="Unassembled WGS sequence"/>
</dbReference>
<dbReference type="EMBL" id="LCCZ01000025">
    <property type="protein sequence ID" value="KKS43666.1"/>
    <property type="molecule type" value="Genomic_DNA"/>
</dbReference>
<feature type="domain" description="CMP/dCMP-type deaminase" evidence="1">
    <location>
        <begin position="1"/>
        <end position="111"/>
    </location>
</feature>
<dbReference type="InterPro" id="IPR016193">
    <property type="entry name" value="Cytidine_deaminase-like"/>
</dbReference>
<evidence type="ECO:0000313" key="3">
    <source>
        <dbReference type="Proteomes" id="UP000034875"/>
    </source>
</evidence>
<comment type="caution">
    <text evidence="2">The sequence shown here is derived from an EMBL/GenBank/DDBJ whole genome shotgun (WGS) entry which is preliminary data.</text>
</comment>
<dbReference type="SUPFAM" id="SSF53927">
    <property type="entry name" value="Cytidine deaminase-like"/>
    <property type="match status" value="1"/>
</dbReference>
<dbReference type="InterPro" id="IPR002125">
    <property type="entry name" value="CMP_dCMP_dom"/>
</dbReference>
<evidence type="ECO:0000313" key="2">
    <source>
        <dbReference type="EMBL" id="KKS43666.1"/>
    </source>
</evidence>
<dbReference type="GO" id="GO:0003824">
    <property type="term" value="F:catalytic activity"/>
    <property type="evidence" value="ECO:0007669"/>
    <property type="project" value="InterPro"/>
</dbReference>
<dbReference type="CDD" id="cd01285">
    <property type="entry name" value="nucleoside_deaminase"/>
    <property type="match status" value="1"/>
</dbReference>
<accession>A0A0G1BBF6</accession>
<dbReference type="Gene3D" id="3.40.140.10">
    <property type="entry name" value="Cytidine Deaminase, domain 2"/>
    <property type="match status" value="1"/>
</dbReference>
<evidence type="ECO:0000259" key="1">
    <source>
        <dbReference type="PROSITE" id="PS51747"/>
    </source>
</evidence>